<keyword evidence="4" id="KW-0378">Hydrolase</keyword>
<dbReference type="SUPFAM" id="SSF51338">
    <property type="entry name" value="Composite domain of metallo-dependent hydrolases"/>
    <property type="match status" value="1"/>
</dbReference>
<dbReference type="RefSeq" id="WP_088439602.1">
    <property type="nucleotide sequence ID" value="NZ_BMMC01000028.1"/>
</dbReference>
<dbReference type="Gene3D" id="2.30.40.10">
    <property type="entry name" value="Urease, subunit C, domain 1"/>
    <property type="match status" value="1"/>
</dbReference>
<comment type="caution">
    <text evidence="4">The sequence shown here is derived from an EMBL/GenBank/DDBJ whole genome shotgun (WGS) entry which is preliminary data.</text>
</comment>
<dbReference type="Pfam" id="PF01979">
    <property type="entry name" value="Amidohydro_1"/>
    <property type="match status" value="1"/>
</dbReference>
<dbReference type="InterPro" id="IPR006680">
    <property type="entry name" value="Amidohydro-rel"/>
</dbReference>
<feature type="domain" description="Amidohydrolase-related" evidence="2">
    <location>
        <begin position="79"/>
        <end position="414"/>
    </location>
</feature>
<dbReference type="InterPro" id="IPR051781">
    <property type="entry name" value="Metallo-dep_Hydrolase"/>
</dbReference>
<dbReference type="AlphaFoldDB" id="A0A246K0T2"/>
<dbReference type="SUPFAM" id="SSF49785">
    <property type="entry name" value="Galactose-binding domain-like"/>
    <property type="match status" value="1"/>
</dbReference>
<dbReference type="GO" id="GO:0016810">
    <property type="term" value="F:hydrolase activity, acting on carbon-nitrogen (but not peptide) bonds"/>
    <property type="evidence" value="ECO:0007669"/>
    <property type="project" value="InterPro"/>
</dbReference>
<dbReference type="InterPro" id="IPR011059">
    <property type="entry name" value="Metal-dep_hydrolase_composite"/>
</dbReference>
<dbReference type="SUPFAM" id="SSF51556">
    <property type="entry name" value="Metallo-dependent hydrolases"/>
    <property type="match status" value="1"/>
</dbReference>
<dbReference type="InterPro" id="IPR008979">
    <property type="entry name" value="Galactose-bd-like_sf"/>
</dbReference>
<accession>A0A246K0T2</accession>
<dbReference type="Gene3D" id="3.40.50.10910">
    <property type="entry name" value="Amidohydrolase"/>
    <property type="match status" value="1"/>
</dbReference>
<feature type="chain" id="PRO_5013213116" evidence="1">
    <location>
        <begin position="29"/>
        <end position="605"/>
    </location>
</feature>
<dbReference type="InterPro" id="IPR032466">
    <property type="entry name" value="Metal_Hydrolase"/>
</dbReference>
<feature type="domain" description="NADH:ubiquinone oxidoreductase intermediate-associated protein 30" evidence="3">
    <location>
        <begin position="463"/>
        <end position="534"/>
    </location>
</feature>
<feature type="signal peptide" evidence="1">
    <location>
        <begin position="1"/>
        <end position="28"/>
    </location>
</feature>
<dbReference type="PANTHER" id="PTHR43135">
    <property type="entry name" value="ALPHA-D-RIBOSE 1-METHYLPHOSPHONATE 5-TRIPHOSPHATE DIPHOSPHATASE"/>
    <property type="match status" value="1"/>
</dbReference>
<evidence type="ECO:0000256" key="1">
    <source>
        <dbReference type="SAM" id="SignalP"/>
    </source>
</evidence>
<dbReference type="Gene3D" id="2.60.120.430">
    <property type="entry name" value="Galactose-binding lectin"/>
    <property type="match status" value="1"/>
</dbReference>
<dbReference type="Proteomes" id="UP000197361">
    <property type="component" value="Unassembled WGS sequence"/>
</dbReference>
<dbReference type="Pfam" id="PF08547">
    <property type="entry name" value="CIA30"/>
    <property type="match status" value="1"/>
</dbReference>
<proteinExistence type="predicted"/>
<evidence type="ECO:0000313" key="5">
    <source>
        <dbReference type="Proteomes" id="UP000197361"/>
    </source>
</evidence>
<sequence length="605" mass="62973">MTSTPISRIVRKALISSIALVAPVAAIAQPTLIRDVRVFDGVDVHEKRSVLIDGNRIVEDDFRGPAPGDAWVVTCAGCTLMPGLIDAHVHAYAGLDDALMFGVTSVFDMFTLPTMTAASRARTAAHLNPGEADLYSAGILATAPGGHGTQFGIDVPTLTAPEKADAWVAARIAEGSDYIKIVVEEGGGVIGRSLPTLDQRIVTALVEAAHRRDKLAVVHTITKAAAQVAIAAGADGLVHFFADAPVDAEMLAAMKERGMFVSPTFAVFESFAGRGGSGELAEHAGFATLLGREAVANLSAATESDRIGAFAPAMQANILALTNADIPILAGSDAPNPGTWFGVSLHRELELLVQSGLSPQQALVAATSAPAQAFGIAGHGRIADGAFADLLLVRGDPTRDIAATRDIVEVWKDGQSAEPLRTERREQIAAASAQGGTAKPLPQDGRIATFAQTGETVMIEAPFGSWNVSTDAMMGGKSTAQASLTPDGALRLTGTVAEGSFAQWAGISWMPGERMMAPANLSSATGIAFRIRGSASGPGVMGFSEAGGQQPALSQIEIGENWRDVTVPFADLPRFDSSGTTMLLIGMFSPGDYSIEVDQIRLVVE</sequence>
<protein>
    <submittedName>
        <fullName evidence="4">Amidohydrolase</fullName>
    </submittedName>
</protein>
<reference evidence="4 5" key="1">
    <citation type="journal article" date="2010" name="Int. J. Syst. Evol. Microbiol.">
        <title>Sphingopyxis bauzanensis sp. nov., a psychrophilic bacterium isolated from soil.</title>
        <authorList>
            <person name="Zhang D.C."/>
            <person name="Liu H.C."/>
            <person name="Xin Y.H."/>
            <person name="Zhou Y.G."/>
            <person name="Schinner F."/>
            <person name="Margesin R."/>
        </authorList>
    </citation>
    <scope>NUCLEOTIDE SEQUENCE [LARGE SCALE GENOMIC DNA]</scope>
    <source>
        <strain evidence="4 5">DSM 22271</strain>
    </source>
</reference>
<dbReference type="EMBL" id="NISK01000001">
    <property type="protein sequence ID" value="OWQ98971.1"/>
    <property type="molecule type" value="Genomic_DNA"/>
</dbReference>
<evidence type="ECO:0000313" key="4">
    <source>
        <dbReference type="EMBL" id="OWQ98971.1"/>
    </source>
</evidence>
<dbReference type="Gene3D" id="3.30.110.90">
    <property type="entry name" value="Amidohydrolase"/>
    <property type="match status" value="1"/>
</dbReference>
<dbReference type="OrthoDB" id="8098664at2"/>
<dbReference type="InterPro" id="IPR013857">
    <property type="entry name" value="NADH-UbQ_OxRdtase-assoc_prot30"/>
</dbReference>
<evidence type="ECO:0000259" key="3">
    <source>
        <dbReference type="Pfam" id="PF08547"/>
    </source>
</evidence>
<name>A0A246K0T2_9SPHN</name>
<gene>
    <name evidence="4" type="ORF">CDQ92_01990</name>
</gene>
<keyword evidence="5" id="KW-1185">Reference proteome</keyword>
<keyword evidence="1" id="KW-0732">Signal</keyword>
<evidence type="ECO:0000259" key="2">
    <source>
        <dbReference type="Pfam" id="PF01979"/>
    </source>
</evidence>
<dbReference type="PANTHER" id="PTHR43135:SF3">
    <property type="entry name" value="ALPHA-D-RIBOSE 1-METHYLPHOSPHONATE 5-TRIPHOSPHATE DIPHOSPHATASE"/>
    <property type="match status" value="1"/>
</dbReference>
<organism evidence="4 5">
    <name type="scientific">Sphingopyxis bauzanensis</name>
    <dbReference type="NCBI Taxonomy" id="651663"/>
    <lineage>
        <taxon>Bacteria</taxon>
        <taxon>Pseudomonadati</taxon>
        <taxon>Pseudomonadota</taxon>
        <taxon>Alphaproteobacteria</taxon>
        <taxon>Sphingomonadales</taxon>
        <taxon>Sphingomonadaceae</taxon>
        <taxon>Sphingopyxis</taxon>
    </lineage>
</organism>
<dbReference type="Gene3D" id="1.20.58.520">
    <property type="entry name" value="Amidohydrolase"/>
    <property type="match status" value="1"/>
</dbReference>